<feature type="repeat" description="Hemopexin" evidence="2">
    <location>
        <begin position="102"/>
        <end position="154"/>
    </location>
</feature>
<organism evidence="3 4">
    <name type="scientific">Cyprinus carpio</name>
    <name type="common">Common carp</name>
    <dbReference type="NCBI Taxonomy" id="7962"/>
    <lineage>
        <taxon>Eukaryota</taxon>
        <taxon>Metazoa</taxon>
        <taxon>Chordata</taxon>
        <taxon>Craniata</taxon>
        <taxon>Vertebrata</taxon>
        <taxon>Euteleostomi</taxon>
        <taxon>Actinopterygii</taxon>
        <taxon>Neopterygii</taxon>
        <taxon>Teleostei</taxon>
        <taxon>Ostariophysi</taxon>
        <taxon>Cypriniformes</taxon>
        <taxon>Cyprinidae</taxon>
        <taxon>Cyprininae</taxon>
        <taxon>Cyprinus</taxon>
    </lineage>
</organism>
<dbReference type="PANTHER" id="PTHR22917">
    <property type="entry name" value="HEMOPEXIN DOMAIN-CONTAINING PROTEIN"/>
    <property type="match status" value="1"/>
</dbReference>
<dbReference type="Ensembl" id="ENSCCRT00015052788.1">
    <property type="protein sequence ID" value="ENSCCRP00015051073.1"/>
    <property type="gene ID" value="ENSCCRG00015021088.1"/>
</dbReference>
<protein>
    <submittedName>
        <fullName evidence="3">Hemopexin a</fullName>
    </submittedName>
</protein>
<reference evidence="3" key="1">
    <citation type="submission" date="2025-08" db="UniProtKB">
        <authorList>
            <consortium name="Ensembl"/>
        </authorList>
    </citation>
    <scope>IDENTIFICATION</scope>
</reference>
<dbReference type="Proteomes" id="UP000694700">
    <property type="component" value="Unplaced"/>
</dbReference>
<sequence length="413" mass="47538">MSVFFPNKLQNTKIYKHIAKSNCLVVENVTLQTFLLELGIFQCVVICNFNIHSIIFLCSGIIRRVMLKKMGLVNCDHLFKGFHGKAVLSNESFPELDDHHHLGHVDAAFHMHSEDSPENHDQQFFFLDIKVFSYYKHKLEKDYPKDISEIFPGIPDHLDAAVECPKPDCTNDTIIFFKGIYHFDEFKSMPSCTGAFRYMDHYYCFHGHQFSRFDPVTGEVWGKYPKETRDYFMRCPYFGKEQCSRVHLDAITSDDDGSVYAFRGEFSSRRHNMKMSAYIFSCVLFHVQDNEVFVYKVGEPHTHLEGYPKLLKDVLGIEGPVDAAFACAEHHIAHVIKGINIVYDVDLKATPRVPVKEGTITHLRKVDTAICGPKGVTVISNYYYQYASPMIVMMAKMLPEQHRVSQELFGCDH</sequence>
<name>A0A8C1VEY5_CYPCA</name>
<dbReference type="InterPro" id="IPR036375">
    <property type="entry name" value="Hemopexin-like_dom_sf"/>
</dbReference>
<evidence type="ECO:0000313" key="3">
    <source>
        <dbReference type="Ensembl" id="ENSCCRP00015051073.1"/>
    </source>
</evidence>
<dbReference type="GO" id="GO:0005615">
    <property type="term" value="C:extracellular space"/>
    <property type="evidence" value="ECO:0007669"/>
    <property type="project" value="TreeGrafter"/>
</dbReference>
<evidence type="ECO:0000256" key="1">
    <source>
        <dbReference type="ARBA" id="ARBA00022729"/>
    </source>
</evidence>
<feature type="repeat" description="Hemopexin" evidence="2">
    <location>
        <begin position="190"/>
        <end position="235"/>
    </location>
</feature>
<dbReference type="PANTHER" id="PTHR22917:SF10">
    <property type="entry name" value="HEMOPEXIN"/>
    <property type="match status" value="1"/>
</dbReference>
<proteinExistence type="predicted"/>
<keyword evidence="1" id="KW-0732">Signal</keyword>
<dbReference type="Gene3D" id="2.110.10.10">
    <property type="entry name" value="Hemopexin-like domain"/>
    <property type="match status" value="2"/>
</dbReference>
<accession>A0A8C1VEY5</accession>
<dbReference type="SMART" id="SM00120">
    <property type="entry name" value="HX"/>
    <property type="match status" value="2"/>
</dbReference>
<dbReference type="SUPFAM" id="SSF50923">
    <property type="entry name" value="Hemopexin-like domain"/>
    <property type="match status" value="2"/>
</dbReference>
<dbReference type="InterPro" id="IPR051298">
    <property type="entry name" value="Heme_transport/Cell_adhesion"/>
</dbReference>
<dbReference type="AlphaFoldDB" id="A0A8C1VEY5"/>
<dbReference type="InterPro" id="IPR018487">
    <property type="entry name" value="Hemopexin-like_repeat"/>
</dbReference>
<evidence type="ECO:0000313" key="4">
    <source>
        <dbReference type="Proteomes" id="UP000694700"/>
    </source>
</evidence>
<dbReference type="PROSITE" id="PS51642">
    <property type="entry name" value="HEMOPEXIN_2"/>
    <property type="match status" value="2"/>
</dbReference>
<evidence type="ECO:0000256" key="2">
    <source>
        <dbReference type="PROSITE-ProRule" id="PRU01011"/>
    </source>
</evidence>